<dbReference type="AlphaFoldDB" id="A0A2A2JRV5"/>
<protein>
    <recommendedName>
        <fullName evidence="4">SXP/RAL-2 family protein Ani s 5-like cation-binding domain-containing protein</fullName>
    </recommendedName>
</protein>
<proteinExistence type="predicted"/>
<name>A0A2A2JRV5_9BILA</name>
<evidence type="ECO:0000313" key="3">
    <source>
        <dbReference type="Proteomes" id="UP000218231"/>
    </source>
</evidence>
<keyword evidence="3" id="KW-1185">Reference proteome</keyword>
<evidence type="ECO:0000256" key="1">
    <source>
        <dbReference type="SAM" id="SignalP"/>
    </source>
</evidence>
<gene>
    <name evidence="2" type="ORF">WR25_25373</name>
</gene>
<keyword evidence="1" id="KW-0732">Signal</keyword>
<evidence type="ECO:0008006" key="4">
    <source>
        <dbReference type="Google" id="ProtNLM"/>
    </source>
</evidence>
<feature type="signal peptide" evidence="1">
    <location>
        <begin position="1"/>
        <end position="18"/>
    </location>
</feature>
<evidence type="ECO:0000313" key="2">
    <source>
        <dbReference type="EMBL" id="PAV64302.1"/>
    </source>
</evidence>
<accession>A0A2A2JRV5</accession>
<dbReference type="Proteomes" id="UP000218231">
    <property type="component" value="Unassembled WGS sequence"/>
</dbReference>
<sequence length="181" mass="19077">MKFLTCFAFVICLAFAYGQSSPVVTLPSVTVSDVTGVTGVTGPADDLITALQRIIQELNKLLQEIVDGTLTSLIRVLQTVGELLGITKDPRVTQILTDLFGDLLETVFSSPGDVLTGATKEKVLSLIRETIGKLQALLDQLLGGSSGTGLPITLPTVTGNPITVPTASVPVSVPRSRRFAQ</sequence>
<feature type="chain" id="PRO_5012742452" description="SXP/RAL-2 family protein Ani s 5-like cation-binding domain-containing protein" evidence="1">
    <location>
        <begin position="19"/>
        <end position="181"/>
    </location>
</feature>
<reference evidence="2 3" key="1">
    <citation type="journal article" date="2017" name="Curr. Biol.">
        <title>Genome architecture and evolution of a unichromosomal asexual nematode.</title>
        <authorList>
            <person name="Fradin H."/>
            <person name="Zegar C."/>
            <person name="Gutwein M."/>
            <person name="Lucas J."/>
            <person name="Kovtun M."/>
            <person name="Corcoran D."/>
            <person name="Baugh L.R."/>
            <person name="Kiontke K."/>
            <person name="Gunsalus K."/>
            <person name="Fitch D.H."/>
            <person name="Piano F."/>
        </authorList>
    </citation>
    <scope>NUCLEOTIDE SEQUENCE [LARGE SCALE GENOMIC DNA]</scope>
    <source>
        <strain evidence="2">PF1309</strain>
    </source>
</reference>
<organism evidence="2 3">
    <name type="scientific">Diploscapter pachys</name>
    <dbReference type="NCBI Taxonomy" id="2018661"/>
    <lineage>
        <taxon>Eukaryota</taxon>
        <taxon>Metazoa</taxon>
        <taxon>Ecdysozoa</taxon>
        <taxon>Nematoda</taxon>
        <taxon>Chromadorea</taxon>
        <taxon>Rhabditida</taxon>
        <taxon>Rhabditina</taxon>
        <taxon>Rhabditomorpha</taxon>
        <taxon>Rhabditoidea</taxon>
        <taxon>Rhabditidae</taxon>
        <taxon>Diploscapter</taxon>
    </lineage>
</organism>
<dbReference type="EMBL" id="LIAE01010266">
    <property type="protein sequence ID" value="PAV64302.1"/>
    <property type="molecule type" value="Genomic_DNA"/>
</dbReference>
<comment type="caution">
    <text evidence="2">The sequence shown here is derived from an EMBL/GenBank/DDBJ whole genome shotgun (WGS) entry which is preliminary data.</text>
</comment>